<feature type="transmembrane region" description="Helical" evidence="1">
    <location>
        <begin position="6"/>
        <end position="24"/>
    </location>
</feature>
<keyword evidence="1" id="KW-1133">Transmembrane helix</keyword>
<evidence type="ECO:0000313" key="3">
    <source>
        <dbReference type="Proteomes" id="UP000050535"/>
    </source>
</evidence>
<keyword evidence="1" id="KW-0472">Membrane</keyword>
<organism evidence="2 3">
    <name type="scientific">Halolamina pelagica</name>
    <dbReference type="NCBI Taxonomy" id="699431"/>
    <lineage>
        <taxon>Archaea</taxon>
        <taxon>Methanobacteriati</taxon>
        <taxon>Methanobacteriota</taxon>
        <taxon>Stenosarchaea group</taxon>
        <taxon>Halobacteria</taxon>
        <taxon>Halobacteriales</taxon>
        <taxon>Haloferacaceae</taxon>
    </lineage>
</organism>
<feature type="transmembrane region" description="Helical" evidence="1">
    <location>
        <begin position="31"/>
        <end position="49"/>
    </location>
</feature>
<gene>
    <name evidence="2" type="ORF">SY89_02252</name>
</gene>
<evidence type="ECO:0000313" key="2">
    <source>
        <dbReference type="EMBL" id="KPN31505.1"/>
    </source>
</evidence>
<keyword evidence="1" id="KW-0812">Transmembrane</keyword>
<sequence length="88" mass="10277">MVSKRVGLTLMMMYIFQMTLWLICGKEGMRIFLYIIPPIVLMIGTGIYLRNIVKSILFLNRKGLYCLLSQTMIYSKNMRMNSKLSCLL</sequence>
<comment type="caution">
    <text evidence="2">The sequence shown here is derived from an EMBL/GenBank/DDBJ whole genome shotgun (WGS) entry which is preliminary data.</text>
</comment>
<evidence type="ECO:0000256" key="1">
    <source>
        <dbReference type="SAM" id="Phobius"/>
    </source>
</evidence>
<reference evidence="3" key="1">
    <citation type="submission" date="2013-11" db="EMBL/GenBank/DDBJ databases">
        <authorList>
            <person name="Hoang H.T."/>
            <person name="Killian M.L."/>
            <person name="Madson D.M."/>
            <person name="Arruda P.H.E."/>
            <person name="Sun D."/>
            <person name="Schwartz K.J."/>
            <person name="Yoon K."/>
        </authorList>
    </citation>
    <scope>NUCLEOTIDE SEQUENCE [LARGE SCALE GENOMIC DNA]</scope>
    <source>
        <strain evidence="3">CDK2</strain>
    </source>
</reference>
<dbReference type="EMBL" id="LGUC01000001">
    <property type="protein sequence ID" value="KPN31505.1"/>
    <property type="molecule type" value="Genomic_DNA"/>
</dbReference>
<keyword evidence="3" id="KW-1185">Reference proteome</keyword>
<name>A0A0P7I3G7_9EURY</name>
<protein>
    <submittedName>
        <fullName evidence="2">Uncharacterized protein</fullName>
    </submittedName>
</protein>
<dbReference type="AlphaFoldDB" id="A0A0P7I3G7"/>
<dbReference type="Proteomes" id="UP000050535">
    <property type="component" value="Unassembled WGS sequence"/>
</dbReference>
<proteinExistence type="predicted"/>
<accession>A0A0P7I3G7</accession>